<name>A0ABP0V0B9_9BRYO</name>
<reference evidence="1" key="1">
    <citation type="submission" date="2024-02" db="EMBL/GenBank/DDBJ databases">
        <authorList>
            <consortium name="ELIXIR-Norway"/>
            <consortium name="Elixir Norway"/>
        </authorList>
    </citation>
    <scope>NUCLEOTIDE SEQUENCE</scope>
</reference>
<sequence length="102" mass="10821">MEPLGLEGLLNTNLDIQVFTPIRGPNGFPGGHANFDHGHPGLEQDSFQRVLVVKVLAAPLQPEVVQQKASKNVEGLPDIGVTPNVVSLEVGGILFLFDDGLA</sequence>
<gene>
    <name evidence="1" type="ORF">CSSPTR1EN2_LOCUS21948</name>
</gene>
<protein>
    <submittedName>
        <fullName evidence="1">Uncharacterized protein</fullName>
    </submittedName>
</protein>
<organism evidence="1 2">
    <name type="scientific">Sphagnum troendelagicum</name>
    <dbReference type="NCBI Taxonomy" id="128251"/>
    <lineage>
        <taxon>Eukaryota</taxon>
        <taxon>Viridiplantae</taxon>
        <taxon>Streptophyta</taxon>
        <taxon>Embryophyta</taxon>
        <taxon>Bryophyta</taxon>
        <taxon>Sphagnophytina</taxon>
        <taxon>Sphagnopsida</taxon>
        <taxon>Sphagnales</taxon>
        <taxon>Sphagnaceae</taxon>
        <taxon>Sphagnum</taxon>
    </lineage>
</organism>
<evidence type="ECO:0000313" key="1">
    <source>
        <dbReference type="EMBL" id="CAK9234035.1"/>
    </source>
</evidence>
<dbReference type="Proteomes" id="UP001497512">
    <property type="component" value="Chromosome 8"/>
</dbReference>
<evidence type="ECO:0000313" key="2">
    <source>
        <dbReference type="Proteomes" id="UP001497512"/>
    </source>
</evidence>
<dbReference type="EMBL" id="OZ019900">
    <property type="protein sequence ID" value="CAK9234035.1"/>
    <property type="molecule type" value="Genomic_DNA"/>
</dbReference>
<proteinExistence type="predicted"/>
<accession>A0ABP0V0B9</accession>
<keyword evidence="2" id="KW-1185">Reference proteome</keyword>